<feature type="region of interest" description="Disordered" evidence="1">
    <location>
        <begin position="1"/>
        <end position="40"/>
    </location>
</feature>
<name>A0A0M6XPK5_9RHOB</name>
<dbReference type="AlphaFoldDB" id="A0A0M6XPK5"/>
<reference evidence="2 3" key="1">
    <citation type="submission" date="2015-07" db="EMBL/GenBank/DDBJ databases">
        <authorList>
            <person name="Noorani M."/>
        </authorList>
    </citation>
    <scope>NUCLEOTIDE SEQUENCE [LARGE SCALE GENOMIC DNA]</scope>
    <source>
        <strain evidence="2 3">CECT 5088</strain>
    </source>
</reference>
<sequence>MEDDRTGEKTFSKRTQASETGEETSSDRYPSEMWIRPASKEHEKRKHIFSAAGPFAVSATFAEIRRRHDMGRNRLYPVKLFTEERRTPYESEYFFPNLGEQKSGFAPERSKNFEDDLTNDKAMLQDPEHGNIGVTANVLSGVDLWMDPTFFTATFSVGASAEALNRAKDVP</sequence>
<organism evidence="2 3">
    <name type="scientific">Jannaschia rubra</name>
    <dbReference type="NCBI Taxonomy" id="282197"/>
    <lineage>
        <taxon>Bacteria</taxon>
        <taxon>Pseudomonadati</taxon>
        <taxon>Pseudomonadota</taxon>
        <taxon>Alphaproteobacteria</taxon>
        <taxon>Rhodobacterales</taxon>
        <taxon>Roseobacteraceae</taxon>
        <taxon>Jannaschia</taxon>
    </lineage>
</organism>
<proteinExistence type="predicted"/>
<dbReference type="Proteomes" id="UP000048908">
    <property type="component" value="Unassembled WGS sequence"/>
</dbReference>
<dbReference type="STRING" id="282197.SAMN04488517_101546"/>
<keyword evidence="3" id="KW-1185">Reference proteome</keyword>
<protein>
    <submittedName>
        <fullName evidence="2">Uncharacterized protein</fullName>
    </submittedName>
</protein>
<evidence type="ECO:0000256" key="1">
    <source>
        <dbReference type="SAM" id="MobiDB-lite"/>
    </source>
</evidence>
<dbReference type="OrthoDB" id="7675848at2"/>
<evidence type="ECO:0000313" key="2">
    <source>
        <dbReference type="EMBL" id="CTQ32612.1"/>
    </source>
</evidence>
<dbReference type="EMBL" id="CXPG01000014">
    <property type="protein sequence ID" value="CTQ32612.1"/>
    <property type="molecule type" value="Genomic_DNA"/>
</dbReference>
<evidence type="ECO:0000313" key="3">
    <source>
        <dbReference type="Proteomes" id="UP000048908"/>
    </source>
</evidence>
<gene>
    <name evidence="2" type="ORF">JAN5088_01383</name>
</gene>
<feature type="compositionally biased region" description="Basic and acidic residues" evidence="1">
    <location>
        <begin position="1"/>
        <end position="11"/>
    </location>
</feature>
<dbReference type="RefSeq" id="WP_055682055.1">
    <property type="nucleotide sequence ID" value="NZ_CXPG01000014.1"/>
</dbReference>
<accession>A0A0M6XPK5</accession>